<proteinExistence type="predicted"/>
<name>A0A179C0H7_RHILE</name>
<comment type="caution">
    <text evidence="1">The sequence shown here is derived from an EMBL/GenBank/DDBJ whole genome shotgun (WGS) entry which is preliminary data.</text>
</comment>
<dbReference type="EMBL" id="LWBS01000008">
    <property type="protein sequence ID" value="OAP97360.1"/>
    <property type="molecule type" value="Genomic_DNA"/>
</dbReference>
<accession>A0A179C0H7</accession>
<protein>
    <submittedName>
        <fullName evidence="1">Uncharacterized protein</fullName>
    </submittedName>
</protein>
<dbReference type="AlphaFoldDB" id="A0A179C0H7"/>
<reference evidence="1" key="1">
    <citation type="submission" date="2016-04" db="EMBL/GenBank/DDBJ databases">
        <title>Fast-growing isolate from the root nodules of Vavilovia formosa.</title>
        <authorList>
            <person name="Kimeklis A."/>
            <person name="Safronova V."/>
            <person name="Belimov A."/>
            <person name="Andronov E."/>
        </authorList>
    </citation>
    <scope>NUCLEOTIDE SEQUENCE [LARGE SCALE GENOMIC DNA]</scope>
    <source>
        <strain evidence="1">Vaf-46</strain>
    </source>
</reference>
<evidence type="ECO:0000313" key="1">
    <source>
        <dbReference type="EMBL" id="OAP97360.1"/>
    </source>
</evidence>
<gene>
    <name evidence="1" type="ORF">A4U53_36740</name>
</gene>
<organism evidence="1">
    <name type="scientific">Rhizobium leguminosarum</name>
    <dbReference type="NCBI Taxonomy" id="384"/>
    <lineage>
        <taxon>Bacteria</taxon>
        <taxon>Pseudomonadati</taxon>
        <taxon>Pseudomonadota</taxon>
        <taxon>Alphaproteobacteria</taxon>
        <taxon>Hyphomicrobiales</taxon>
        <taxon>Rhizobiaceae</taxon>
        <taxon>Rhizobium/Agrobacterium group</taxon>
        <taxon>Rhizobium</taxon>
    </lineage>
</organism>
<sequence>MRPLHHLLPHEEFADEMGNMGALGAPPHGNDPLAVDGAIVFDDNRSEMAFLFGRLHIALPRFSSGDSITGLPADSARVPDHFEATCIFYKNQCLAPEQFVLICDFSL</sequence>